<protein>
    <recommendedName>
        <fullName evidence="4">Peptidase S9 prolyl oligopeptidase catalytic domain-containing protein</fullName>
    </recommendedName>
</protein>
<dbReference type="Gene3D" id="3.40.50.1820">
    <property type="entry name" value="alpha/beta hydrolase"/>
    <property type="match status" value="1"/>
</dbReference>
<gene>
    <name evidence="2" type="ORF">GZ78_27645</name>
</gene>
<evidence type="ECO:0000256" key="1">
    <source>
        <dbReference type="SAM" id="SignalP"/>
    </source>
</evidence>
<dbReference type="Proteomes" id="UP000028073">
    <property type="component" value="Unassembled WGS sequence"/>
</dbReference>
<comment type="caution">
    <text evidence="2">The sequence shown here is derived from an EMBL/GenBank/DDBJ whole genome shotgun (WGS) entry which is preliminary data.</text>
</comment>
<accession>A0A081N190</accession>
<dbReference type="SUPFAM" id="SSF53474">
    <property type="entry name" value="alpha/beta-Hydrolases"/>
    <property type="match status" value="1"/>
</dbReference>
<dbReference type="OrthoDB" id="9801763at2"/>
<evidence type="ECO:0000313" key="3">
    <source>
        <dbReference type="Proteomes" id="UP000028073"/>
    </source>
</evidence>
<dbReference type="AlphaFoldDB" id="A0A081N190"/>
<proteinExistence type="predicted"/>
<sequence>MVRFIGVGLLAGVCLVTSAFAQEKIQYRIDQILGGLEDRQLAEQIGQYRQQMITGIEGWCMEQAECKPELLSVNDLSAFATLMNKNDSDIRLKILFDRVLNKFRDTEWGRKILNHREIFLENFNRWCLTRSLECSSGRLSEELLADYMHQWNPASQPLQSAAAQSADTGPILPEPSWSCYDFVNDEDNTIRYGWLYWRDVRIFLNPVKAKEKQGPLVYYWHGSNEDWSQIYRVLGHSVIDEIVREGGIVVAPHAGAPAALPWYIMNPATTGLENDYFLADQIAACAEQLYDIDEKRIYSMGFSAGGIQSAAMGRLRSNYIAAIASYSGGQLPWFSLLFSQAPDNYYRAYITYGTRGEDKVPLVEFADTSESLVGYLDWRGFHEVMVCEQARGHTMPYRSMRQGWEFIKSARYQRLTSEQTAEFKKANIKRNEKYWCY</sequence>
<keyword evidence="1" id="KW-0732">Signal</keyword>
<name>A0A081N190_9GAMM</name>
<evidence type="ECO:0008006" key="4">
    <source>
        <dbReference type="Google" id="ProtNLM"/>
    </source>
</evidence>
<feature type="signal peptide" evidence="1">
    <location>
        <begin position="1"/>
        <end position="21"/>
    </location>
</feature>
<dbReference type="InterPro" id="IPR029058">
    <property type="entry name" value="AB_hydrolase_fold"/>
</dbReference>
<dbReference type="EMBL" id="JOKH01000010">
    <property type="protein sequence ID" value="KEQ12213.1"/>
    <property type="molecule type" value="Genomic_DNA"/>
</dbReference>
<reference evidence="2 3" key="1">
    <citation type="submission" date="2014-06" db="EMBL/GenBank/DDBJ databases">
        <title>Whole Genome Sequences of Three Symbiotic Endozoicomonas Bacteria.</title>
        <authorList>
            <person name="Neave M.J."/>
            <person name="Apprill A."/>
            <person name="Voolstra C.R."/>
        </authorList>
    </citation>
    <scope>NUCLEOTIDE SEQUENCE [LARGE SCALE GENOMIC DNA]</scope>
    <source>
        <strain evidence="2 3">DSM 25634</strain>
    </source>
</reference>
<organism evidence="2 3">
    <name type="scientific">Endozoicomonas numazuensis</name>
    <dbReference type="NCBI Taxonomy" id="1137799"/>
    <lineage>
        <taxon>Bacteria</taxon>
        <taxon>Pseudomonadati</taxon>
        <taxon>Pseudomonadota</taxon>
        <taxon>Gammaproteobacteria</taxon>
        <taxon>Oceanospirillales</taxon>
        <taxon>Endozoicomonadaceae</taxon>
        <taxon>Endozoicomonas</taxon>
    </lineage>
</organism>
<dbReference type="STRING" id="1137799.GZ78_27645"/>
<feature type="chain" id="PRO_5001760451" description="Peptidase S9 prolyl oligopeptidase catalytic domain-containing protein" evidence="1">
    <location>
        <begin position="22"/>
        <end position="437"/>
    </location>
</feature>
<dbReference type="eggNOG" id="COG3509">
    <property type="taxonomic scope" value="Bacteria"/>
</dbReference>
<evidence type="ECO:0000313" key="2">
    <source>
        <dbReference type="EMBL" id="KEQ12213.1"/>
    </source>
</evidence>
<keyword evidence="3" id="KW-1185">Reference proteome</keyword>
<dbReference type="RefSeq" id="WP_034842723.1">
    <property type="nucleotide sequence ID" value="NZ_JOKH01000010.1"/>
</dbReference>